<dbReference type="EMBL" id="JAADJZ010000023">
    <property type="protein sequence ID" value="KAF2867483.1"/>
    <property type="molecule type" value="Genomic_DNA"/>
</dbReference>
<name>A0A7C8M6U2_9PLEO</name>
<reference evidence="1 2" key="1">
    <citation type="submission" date="2020-01" db="EMBL/GenBank/DDBJ databases">
        <authorList>
            <consortium name="DOE Joint Genome Institute"/>
            <person name="Haridas S."/>
            <person name="Albert R."/>
            <person name="Binder M."/>
            <person name="Bloem J."/>
            <person name="Labutti K."/>
            <person name="Salamov A."/>
            <person name="Andreopoulos B."/>
            <person name="Baker S.E."/>
            <person name="Barry K."/>
            <person name="Bills G."/>
            <person name="Bluhm B.H."/>
            <person name="Cannon C."/>
            <person name="Castanera R."/>
            <person name="Culley D.E."/>
            <person name="Daum C."/>
            <person name="Ezra D."/>
            <person name="Gonzalez J.B."/>
            <person name="Henrissat B."/>
            <person name="Kuo A."/>
            <person name="Liang C."/>
            <person name="Lipzen A."/>
            <person name="Lutzoni F."/>
            <person name="Magnuson J."/>
            <person name="Mondo S."/>
            <person name="Nolan M."/>
            <person name="Ohm R."/>
            <person name="Pangilinan J."/>
            <person name="Park H.-J.H."/>
            <person name="Ramirez L."/>
            <person name="Alfaro M."/>
            <person name="Sun H."/>
            <person name="Tritt A."/>
            <person name="Yoshinaga Y."/>
            <person name="Zwiers L.-H.L."/>
            <person name="Turgeon B.G."/>
            <person name="Goodwin S.B."/>
            <person name="Spatafora J.W."/>
            <person name="Crous P.W."/>
            <person name="Grigoriev I.V."/>
        </authorList>
    </citation>
    <scope>NUCLEOTIDE SEQUENCE [LARGE SCALE GENOMIC DNA]</scope>
    <source>
        <strain evidence="1 2">CBS 611.86</strain>
    </source>
</reference>
<dbReference type="SUPFAM" id="SSF52047">
    <property type="entry name" value="RNI-like"/>
    <property type="match status" value="1"/>
</dbReference>
<protein>
    <submittedName>
        <fullName evidence="1">Uncharacterized protein</fullName>
    </submittedName>
</protein>
<keyword evidence="2" id="KW-1185">Reference proteome</keyword>
<evidence type="ECO:0000313" key="2">
    <source>
        <dbReference type="Proteomes" id="UP000481861"/>
    </source>
</evidence>
<evidence type="ECO:0000313" key="1">
    <source>
        <dbReference type="EMBL" id="KAF2867483.1"/>
    </source>
</evidence>
<dbReference type="Gene3D" id="3.80.10.10">
    <property type="entry name" value="Ribonuclease Inhibitor"/>
    <property type="match status" value="1"/>
</dbReference>
<proteinExistence type="predicted"/>
<comment type="caution">
    <text evidence="1">The sequence shown here is derived from an EMBL/GenBank/DDBJ whole genome shotgun (WGS) entry which is preliminary data.</text>
</comment>
<dbReference type="Proteomes" id="UP000481861">
    <property type="component" value="Unassembled WGS sequence"/>
</dbReference>
<sequence>MSSSTPIYKLSTEILLHIAKMVPTASLPALCRVSKELQPIAEEALYRYLVISSNATSACDPIFRLLKRVVEQPRLAKSVKSLTTLDIYQNSSKFQDDLLLSILQIIDKRFASSEQGATWRARAEEGHELAFVAVLLAALPNIRSLDIALLNVSDLIELPSLLRSLGTYTHQPSSKTYDMFQSVTNLSVGCSGVGLLSCSFPKLKTLKITQLNTLDMDNFMDEVVFFNRFSYDDLSRSTKNLEQLVIELPYGFRDIYWNNWTESLSPWVSELALTHVPHLIVTFCYISPHEYELITFQYLVDMIHEVFPSISKLTIPDDSYFSMDFMDIVEPIMCMPHFHHLRELEVSIEVLAGHNLGDYEKESLPAGLRKLAVCCFQMCHLERFGAWLDTFKDAETTKGLEDLVIWAENYQNIEEIQGWVDKFYGNLGFRVKVTHCEYRGTTGPWILHT</sequence>
<dbReference type="AlphaFoldDB" id="A0A7C8M6U2"/>
<dbReference type="InterPro" id="IPR032675">
    <property type="entry name" value="LRR_dom_sf"/>
</dbReference>
<gene>
    <name evidence="1" type="ORF">BDV95DRAFT_671234</name>
</gene>
<accession>A0A7C8M6U2</accession>
<organism evidence="1 2">
    <name type="scientific">Massariosphaeria phaeospora</name>
    <dbReference type="NCBI Taxonomy" id="100035"/>
    <lineage>
        <taxon>Eukaryota</taxon>
        <taxon>Fungi</taxon>
        <taxon>Dikarya</taxon>
        <taxon>Ascomycota</taxon>
        <taxon>Pezizomycotina</taxon>
        <taxon>Dothideomycetes</taxon>
        <taxon>Pleosporomycetidae</taxon>
        <taxon>Pleosporales</taxon>
        <taxon>Pleosporales incertae sedis</taxon>
        <taxon>Massariosphaeria</taxon>
    </lineage>
</organism>